<evidence type="ECO:0000256" key="7">
    <source>
        <dbReference type="SAM" id="Coils"/>
    </source>
</evidence>
<dbReference type="InterPro" id="IPR046347">
    <property type="entry name" value="bZIP_sf"/>
</dbReference>
<comment type="caution">
    <text evidence="10">The sequence shown here is derived from an EMBL/GenBank/DDBJ whole genome shotgun (WGS) entry which is preliminary data.</text>
</comment>
<dbReference type="PANTHER" id="PTHR47416">
    <property type="entry name" value="BASIC-LEUCINE ZIPPER TRANSCRIPTION FACTOR F-RELATED"/>
    <property type="match status" value="1"/>
</dbReference>
<dbReference type="GO" id="GO:0005634">
    <property type="term" value="C:nucleus"/>
    <property type="evidence" value="ECO:0007669"/>
    <property type="project" value="UniProtKB-SubCell"/>
</dbReference>
<feature type="compositionally biased region" description="Acidic residues" evidence="8">
    <location>
        <begin position="287"/>
        <end position="301"/>
    </location>
</feature>
<evidence type="ECO:0000256" key="8">
    <source>
        <dbReference type="SAM" id="MobiDB-lite"/>
    </source>
</evidence>
<dbReference type="Pfam" id="PF00170">
    <property type="entry name" value="bZIP_1"/>
    <property type="match status" value="1"/>
</dbReference>
<feature type="compositionally biased region" description="Basic and acidic residues" evidence="8">
    <location>
        <begin position="328"/>
        <end position="339"/>
    </location>
</feature>
<evidence type="ECO:0000256" key="5">
    <source>
        <dbReference type="ARBA" id="ARBA00023163"/>
    </source>
</evidence>
<keyword evidence="3" id="KW-0805">Transcription regulation</keyword>
<gene>
    <name evidence="10" type="ORF">BG011_007442</name>
</gene>
<dbReference type="OrthoDB" id="5571888at2759"/>
<dbReference type="AlphaFoldDB" id="A0A9P6PTF6"/>
<name>A0A9P6PTF6_9FUNG</name>
<proteinExistence type="inferred from homology"/>
<evidence type="ECO:0000256" key="3">
    <source>
        <dbReference type="ARBA" id="ARBA00023015"/>
    </source>
</evidence>
<keyword evidence="11" id="KW-1185">Reference proteome</keyword>
<dbReference type="Proteomes" id="UP000726737">
    <property type="component" value="Unassembled WGS sequence"/>
</dbReference>
<evidence type="ECO:0000259" key="9">
    <source>
        <dbReference type="PROSITE" id="PS50217"/>
    </source>
</evidence>
<comment type="subcellular location">
    <subcellularLocation>
        <location evidence="1">Nucleus</location>
    </subcellularLocation>
</comment>
<feature type="domain" description="BZIP" evidence="9">
    <location>
        <begin position="332"/>
        <end position="395"/>
    </location>
</feature>
<dbReference type="PROSITE" id="PS50217">
    <property type="entry name" value="BZIP"/>
    <property type="match status" value="1"/>
</dbReference>
<evidence type="ECO:0000256" key="4">
    <source>
        <dbReference type="ARBA" id="ARBA00023125"/>
    </source>
</evidence>
<evidence type="ECO:0000256" key="1">
    <source>
        <dbReference type="ARBA" id="ARBA00004123"/>
    </source>
</evidence>
<dbReference type="SMART" id="SM00338">
    <property type="entry name" value="BRLZ"/>
    <property type="match status" value="1"/>
</dbReference>
<keyword evidence="4" id="KW-0238">DNA-binding</keyword>
<dbReference type="GO" id="GO:0003677">
    <property type="term" value="F:DNA binding"/>
    <property type="evidence" value="ECO:0007669"/>
    <property type="project" value="UniProtKB-KW"/>
</dbReference>
<keyword evidence="6" id="KW-0539">Nucleus</keyword>
<sequence length="693" mass="76202">MADSNPLFGDFLELDFLDPAGSGNDLFSFLANTVDSNILTESNDGSSLSLPSIDPINILGSLETTAASEDKTLIHAKQNEQQNIQLLLAHNMQQQQQQGQEESPTTTTTVSIDCSAIDNSSIVAQLINPCPLSTALPLATCSAAPEMTVALDTITSTISATDPATVQIAALIDSSKNIDTAPKITSTGTKRPSPELALSVRKQAKTDTASIEKTSSLISSLTSPANTTLSTATLQFLLQQQLQTPLIPQLFTGKLTRAQIEETLSRLLETTKHLLHISKESAKEEQMESEAESEDADDVENKEEHAGHTSGLKTQPGIKTDDIPSSTDMKKMTSRERRQLRNKISARNFRIRRKEYIETLEGQVEQHKTEAQHLREAVVMVYEENKRLKEELESAKCQLALATIANASSTVAPQQQLTASSATTPTSSLTTENQSLLASILGNSAFNPNAKNVTLSMPQSQPPILTPNLHKDVPNSASANSSSWKDKNPVFVHTALVPDIRLGNLFQFGDKAAWSKEDEMWDRPWLDMKQTPKELVKPEKNPLFVSSVVYELLTTLASTMALDMMAVPKSEKRTNPAQEEVRATVQDYENDRRVGEALEWTMQLDLCAQARIDKRRMVDVDVDEAYNNITDVLYRLNGSPISPASYSSLMSSLAGCNGLDWLYELMMPHLLALDLQSTYDQQTYLPFAPVQYS</sequence>
<feature type="region of interest" description="Disordered" evidence="8">
    <location>
        <begin position="410"/>
        <end position="430"/>
    </location>
</feature>
<evidence type="ECO:0000256" key="2">
    <source>
        <dbReference type="ARBA" id="ARBA00007163"/>
    </source>
</evidence>
<comment type="similarity">
    <text evidence="2">Belongs to the bZIP family.</text>
</comment>
<dbReference type="CDD" id="cd14810">
    <property type="entry name" value="bZIP_u1"/>
    <property type="match status" value="1"/>
</dbReference>
<dbReference type="GO" id="GO:0003700">
    <property type="term" value="F:DNA-binding transcription factor activity"/>
    <property type="evidence" value="ECO:0007669"/>
    <property type="project" value="InterPro"/>
</dbReference>
<dbReference type="PANTHER" id="PTHR47416:SF8">
    <property type="entry name" value="BASIC-LEUCINE ZIPPER TRANSCRIPTION FACTOR E-RELATED"/>
    <property type="match status" value="1"/>
</dbReference>
<feature type="region of interest" description="Disordered" evidence="8">
    <location>
        <begin position="279"/>
        <end position="345"/>
    </location>
</feature>
<organism evidence="10 11">
    <name type="scientific">Mortierella polycephala</name>
    <dbReference type="NCBI Taxonomy" id="41804"/>
    <lineage>
        <taxon>Eukaryota</taxon>
        <taxon>Fungi</taxon>
        <taxon>Fungi incertae sedis</taxon>
        <taxon>Mucoromycota</taxon>
        <taxon>Mortierellomycotina</taxon>
        <taxon>Mortierellomycetes</taxon>
        <taxon>Mortierellales</taxon>
        <taxon>Mortierellaceae</taxon>
        <taxon>Mortierella</taxon>
    </lineage>
</organism>
<feature type="compositionally biased region" description="Low complexity" evidence="8">
    <location>
        <begin position="412"/>
        <end position="430"/>
    </location>
</feature>
<dbReference type="EMBL" id="JAAAJA010000575">
    <property type="protein sequence ID" value="KAG0251690.1"/>
    <property type="molecule type" value="Genomic_DNA"/>
</dbReference>
<keyword evidence="7" id="KW-0175">Coiled coil</keyword>
<dbReference type="PROSITE" id="PS00036">
    <property type="entry name" value="BZIP_BASIC"/>
    <property type="match status" value="1"/>
</dbReference>
<dbReference type="Gene3D" id="1.20.5.170">
    <property type="match status" value="1"/>
</dbReference>
<evidence type="ECO:0000313" key="11">
    <source>
        <dbReference type="Proteomes" id="UP000726737"/>
    </source>
</evidence>
<reference evidence="10" key="1">
    <citation type="journal article" date="2020" name="Fungal Divers.">
        <title>Resolving the Mortierellaceae phylogeny through synthesis of multi-gene phylogenetics and phylogenomics.</title>
        <authorList>
            <person name="Vandepol N."/>
            <person name="Liber J."/>
            <person name="Desiro A."/>
            <person name="Na H."/>
            <person name="Kennedy M."/>
            <person name="Barry K."/>
            <person name="Grigoriev I.V."/>
            <person name="Miller A.N."/>
            <person name="O'Donnell K."/>
            <person name="Stajich J.E."/>
            <person name="Bonito G."/>
        </authorList>
    </citation>
    <scope>NUCLEOTIDE SEQUENCE</scope>
    <source>
        <strain evidence="10">KOD948</strain>
    </source>
</reference>
<protein>
    <recommendedName>
        <fullName evidence="9">BZIP domain-containing protein</fullName>
    </recommendedName>
</protein>
<accession>A0A9P6PTF6</accession>
<feature type="coiled-coil region" evidence="7">
    <location>
        <begin position="357"/>
        <end position="405"/>
    </location>
</feature>
<keyword evidence="5" id="KW-0804">Transcription</keyword>
<dbReference type="SUPFAM" id="SSF57959">
    <property type="entry name" value="Leucine zipper domain"/>
    <property type="match status" value="1"/>
</dbReference>
<dbReference type="InterPro" id="IPR004827">
    <property type="entry name" value="bZIP"/>
</dbReference>
<evidence type="ECO:0000256" key="6">
    <source>
        <dbReference type="ARBA" id="ARBA00023242"/>
    </source>
</evidence>
<evidence type="ECO:0000313" key="10">
    <source>
        <dbReference type="EMBL" id="KAG0251690.1"/>
    </source>
</evidence>